<gene>
    <name evidence="1" type="ORF">J4557_15700</name>
</gene>
<reference evidence="1 2" key="1">
    <citation type="submission" date="2021-03" db="EMBL/GenBank/DDBJ databases">
        <authorList>
            <person name="Kanchanasin P."/>
            <person name="Saeng-In P."/>
            <person name="Phongsopitanun W."/>
            <person name="Yuki M."/>
            <person name="Kudo T."/>
            <person name="Ohkuma M."/>
            <person name="Tanasupawat S."/>
        </authorList>
    </citation>
    <scope>NUCLEOTIDE SEQUENCE [LARGE SCALE GENOMIC DNA]</scope>
    <source>
        <strain evidence="1 2">L46</strain>
    </source>
</reference>
<dbReference type="Gene3D" id="3.40.50.300">
    <property type="entry name" value="P-loop containing nucleotide triphosphate hydrolases"/>
    <property type="match status" value="1"/>
</dbReference>
<dbReference type="SUPFAM" id="SSF52540">
    <property type="entry name" value="P-loop containing nucleoside triphosphate hydrolases"/>
    <property type="match status" value="1"/>
</dbReference>
<comment type="caution">
    <text evidence="1">The sequence shown here is derived from an EMBL/GenBank/DDBJ whole genome shotgun (WGS) entry which is preliminary data.</text>
</comment>
<evidence type="ECO:0000313" key="2">
    <source>
        <dbReference type="Proteomes" id="UP000666915"/>
    </source>
</evidence>
<dbReference type="InterPro" id="IPR027417">
    <property type="entry name" value="P-loop_NTPase"/>
</dbReference>
<dbReference type="Proteomes" id="UP000666915">
    <property type="component" value="Unassembled WGS sequence"/>
</dbReference>
<accession>A0ABS3QYA0</accession>
<sequence length="333" mass="36771">MDAETHEVPAPAGRFTALRSKLPKAPDRSPASVFIVGTPFSGSTLIGRDMTTRIPKAHYVGELNNYTKFPGLSGDDDYGRVCGPCDLLGRRCPHFSDAFRESASYDDILGMHAQLARSLGASVVIDGSKYVGWLRHALAQWTAAPGDRTAPKVIITARNPIAFAFSHQHRTGQQLWQGANIWRDIYVDTLRTVNTRGLPNMVVRYEDYMADRESALERLAAFLHLPLEAKPDNSRLHDAGGNWSSFVPYVGIDQMNKTFERLSESARADAEEFVKHARAYWSDDKPKADTRWHRSLDAGEANTVLSTPGLADVASLVGYNVAEIVSKAVRTGR</sequence>
<keyword evidence="2" id="KW-1185">Reference proteome</keyword>
<evidence type="ECO:0000313" key="1">
    <source>
        <dbReference type="EMBL" id="MBO2438964.1"/>
    </source>
</evidence>
<dbReference type="EMBL" id="JAGEOK010000009">
    <property type="protein sequence ID" value="MBO2438964.1"/>
    <property type="molecule type" value="Genomic_DNA"/>
</dbReference>
<name>A0ABS3QYA0_9ACTN</name>
<proteinExistence type="predicted"/>
<evidence type="ECO:0008006" key="3">
    <source>
        <dbReference type="Google" id="ProtNLM"/>
    </source>
</evidence>
<organism evidence="1 2">
    <name type="scientific">Actinomadura nitritigenes</name>
    <dbReference type="NCBI Taxonomy" id="134602"/>
    <lineage>
        <taxon>Bacteria</taxon>
        <taxon>Bacillati</taxon>
        <taxon>Actinomycetota</taxon>
        <taxon>Actinomycetes</taxon>
        <taxon>Streptosporangiales</taxon>
        <taxon>Thermomonosporaceae</taxon>
        <taxon>Actinomadura</taxon>
    </lineage>
</organism>
<dbReference type="RefSeq" id="WP_208267266.1">
    <property type="nucleotide sequence ID" value="NZ_BAAAGM010000031.1"/>
</dbReference>
<protein>
    <recommendedName>
        <fullName evidence="3">Sulfotransferase</fullName>
    </recommendedName>
</protein>